<evidence type="ECO:0000256" key="2">
    <source>
        <dbReference type="ARBA" id="ARBA00022692"/>
    </source>
</evidence>
<dbReference type="PANTHER" id="PTHR23501">
    <property type="entry name" value="MAJOR FACILITATOR SUPERFAMILY"/>
    <property type="match status" value="1"/>
</dbReference>
<reference evidence="7" key="1">
    <citation type="submission" date="2022-05" db="EMBL/GenBank/DDBJ databases">
        <title>Complete genome sequence of toluene-degrading Gulosibacter sediminis strain ACHW.36C.</title>
        <authorList>
            <person name="Wai A.C."/>
            <person name="Lai G.K."/>
            <person name="Griffin S.D."/>
            <person name="Leung F.C."/>
        </authorList>
    </citation>
    <scope>NUCLEOTIDE SEQUENCE [LARGE SCALE GENOMIC DNA]</scope>
    <source>
        <strain evidence="7">ACHW.36C</strain>
    </source>
</reference>
<proteinExistence type="predicted"/>
<keyword evidence="4 5" id="KW-0472">Membrane</keyword>
<dbReference type="Gene3D" id="1.20.1720.10">
    <property type="entry name" value="Multidrug resistance protein D"/>
    <property type="match status" value="1"/>
</dbReference>
<accession>A0ABY4N1E2</accession>
<dbReference type="InterPro" id="IPR011701">
    <property type="entry name" value="MFS"/>
</dbReference>
<dbReference type="PROSITE" id="PS50850">
    <property type="entry name" value="MFS"/>
    <property type="match status" value="1"/>
</dbReference>
<name>A0ABY4N1E2_9MICO</name>
<dbReference type="EMBL" id="CP097160">
    <property type="protein sequence ID" value="UQN16107.1"/>
    <property type="molecule type" value="Genomic_DNA"/>
</dbReference>
<protein>
    <submittedName>
        <fullName evidence="7">MFS transporter</fullName>
    </submittedName>
</protein>
<evidence type="ECO:0000259" key="6">
    <source>
        <dbReference type="PROSITE" id="PS50850"/>
    </source>
</evidence>
<gene>
    <name evidence="7" type="ORF">M3M28_06985</name>
</gene>
<evidence type="ECO:0000256" key="1">
    <source>
        <dbReference type="ARBA" id="ARBA00004651"/>
    </source>
</evidence>
<sequence>MGASFMQTILMPIQGELPRLLNADASETAWVITVTLLASSIAVPIAGRMGDMFGKRKVAAVLMGSLVVGSVVCALSPTLPPMIVGRALQGMGDGLRAVLVVDRLPAAA</sequence>
<keyword evidence="3 5" id="KW-1133">Transmembrane helix</keyword>
<dbReference type="PANTHER" id="PTHR23501:SF197">
    <property type="entry name" value="COMD"/>
    <property type="match status" value="1"/>
</dbReference>
<evidence type="ECO:0000256" key="4">
    <source>
        <dbReference type="ARBA" id="ARBA00023136"/>
    </source>
</evidence>
<organism evidence="7">
    <name type="scientific">Gulosibacter sediminis</name>
    <dbReference type="NCBI Taxonomy" id="1729695"/>
    <lineage>
        <taxon>Bacteria</taxon>
        <taxon>Bacillati</taxon>
        <taxon>Actinomycetota</taxon>
        <taxon>Actinomycetes</taxon>
        <taxon>Micrococcales</taxon>
        <taxon>Microbacteriaceae</taxon>
        <taxon>Gulosibacter</taxon>
    </lineage>
</organism>
<dbReference type="InterPro" id="IPR020846">
    <property type="entry name" value="MFS_dom"/>
</dbReference>
<feature type="transmembrane region" description="Helical" evidence="5">
    <location>
        <begin position="58"/>
        <end position="79"/>
    </location>
</feature>
<keyword evidence="2 5" id="KW-0812">Transmembrane</keyword>
<evidence type="ECO:0000256" key="3">
    <source>
        <dbReference type="ARBA" id="ARBA00022989"/>
    </source>
</evidence>
<evidence type="ECO:0000313" key="7">
    <source>
        <dbReference type="EMBL" id="UQN16107.1"/>
    </source>
</evidence>
<dbReference type="InterPro" id="IPR036259">
    <property type="entry name" value="MFS_trans_sf"/>
</dbReference>
<dbReference type="Pfam" id="PF07690">
    <property type="entry name" value="MFS_1"/>
    <property type="match status" value="1"/>
</dbReference>
<comment type="subcellular location">
    <subcellularLocation>
        <location evidence="1">Cell membrane</location>
        <topology evidence="1">Multi-pass membrane protein</topology>
    </subcellularLocation>
</comment>
<dbReference type="SUPFAM" id="SSF103473">
    <property type="entry name" value="MFS general substrate transporter"/>
    <property type="match status" value="1"/>
</dbReference>
<evidence type="ECO:0000256" key="5">
    <source>
        <dbReference type="SAM" id="Phobius"/>
    </source>
</evidence>
<feature type="domain" description="Major facilitator superfamily (MFS) profile" evidence="6">
    <location>
        <begin position="1"/>
        <end position="108"/>
    </location>
</feature>
<feature type="transmembrane region" description="Helical" evidence="5">
    <location>
        <begin position="28"/>
        <end position="46"/>
    </location>
</feature>